<evidence type="ECO:0000256" key="1">
    <source>
        <dbReference type="SAM" id="Phobius"/>
    </source>
</evidence>
<comment type="caution">
    <text evidence="2">The sequence shown here is derived from an EMBL/GenBank/DDBJ whole genome shotgun (WGS) entry which is preliminary data.</text>
</comment>
<protein>
    <submittedName>
        <fullName evidence="2">Uncharacterized protein</fullName>
    </submittedName>
</protein>
<evidence type="ECO:0000313" key="2">
    <source>
        <dbReference type="EMBL" id="RSJ94804.1"/>
    </source>
</evidence>
<keyword evidence="1" id="KW-0472">Membrane</keyword>
<dbReference type="RefSeq" id="WP_125852253.1">
    <property type="nucleotide sequence ID" value="NZ_RJPY01000013.1"/>
</dbReference>
<keyword evidence="1" id="KW-0812">Transmembrane</keyword>
<name>A0A428HG82_STRMT</name>
<proteinExistence type="predicted"/>
<organism evidence="2 3">
    <name type="scientific">Streptococcus mitis</name>
    <dbReference type="NCBI Taxonomy" id="28037"/>
    <lineage>
        <taxon>Bacteria</taxon>
        <taxon>Bacillati</taxon>
        <taxon>Bacillota</taxon>
        <taxon>Bacilli</taxon>
        <taxon>Lactobacillales</taxon>
        <taxon>Streptococcaceae</taxon>
        <taxon>Streptococcus</taxon>
        <taxon>Streptococcus mitis group</taxon>
    </lineage>
</organism>
<evidence type="ECO:0000313" key="3">
    <source>
        <dbReference type="Proteomes" id="UP000277773"/>
    </source>
</evidence>
<dbReference type="Proteomes" id="UP000277773">
    <property type="component" value="Unassembled WGS sequence"/>
</dbReference>
<dbReference type="EMBL" id="RJPY01000013">
    <property type="protein sequence ID" value="RSJ94804.1"/>
    <property type="molecule type" value="Genomic_DNA"/>
</dbReference>
<sequence>MDILQQTEHFFMNVLPVASPIIIAWLSYKLPKKSKEQTDQIISELSEVKKQIKDVQETAYDSNTKIDEVQEKLKLHDEAHLVTMRMRLDRDIRRAIRRGFTTKDEFYVVENMHKSYKALGGNGYIDHLYNNFEALQIRDDILIEDEKGAQNGL</sequence>
<gene>
    <name evidence="2" type="ORF">D8786_08375</name>
</gene>
<dbReference type="AlphaFoldDB" id="A0A428HG82"/>
<feature type="transmembrane region" description="Helical" evidence="1">
    <location>
        <begin position="12"/>
        <end position="28"/>
    </location>
</feature>
<reference evidence="2 3" key="1">
    <citation type="submission" date="2018-11" db="EMBL/GenBank/DDBJ databases">
        <title>Species Designations Belie Phenotypic and Genotypic Heterogeneity in Oral Streptococci.</title>
        <authorList>
            <person name="Velsko I."/>
        </authorList>
    </citation>
    <scope>NUCLEOTIDE SEQUENCE [LARGE SCALE GENOMIC DNA]</scope>
    <source>
        <strain evidence="2 3">BCC08</strain>
    </source>
</reference>
<keyword evidence="1" id="KW-1133">Transmembrane helix</keyword>
<accession>A0A428HG82</accession>